<keyword evidence="2 9" id="KW-0028">Amino-acid biosynthesis</keyword>
<dbReference type="GO" id="GO:0000287">
    <property type="term" value="F:magnesium ion binding"/>
    <property type="evidence" value="ECO:0007669"/>
    <property type="project" value="UniProtKB-UniRule"/>
</dbReference>
<dbReference type="InterPro" id="IPR017459">
    <property type="entry name" value="Glycosyl_Trfase_fam3_N_dom"/>
</dbReference>
<feature type="binding site" evidence="9">
    <location>
        <position position="168"/>
    </location>
    <ligand>
        <name>anthranilate</name>
        <dbReference type="ChEBI" id="CHEBI:16567"/>
        <label>2</label>
    </ligand>
</feature>
<evidence type="ECO:0000256" key="6">
    <source>
        <dbReference type="ARBA" id="ARBA00023141"/>
    </source>
</evidence>
<evidence type="ECO:0000256" key="8">
    <source>
        <dbReference type="ARBA" id="ARBA00061188"/>
    </source>
</evidence>
<dbReference type="EMBL" id="CP048877">
    <property type="protein sequence ID" value="QIJ71896.1"/>
    <property type="molecule type" value="Genomic_DNA"/>
</dbReference>
<evidence type="ECO:0000256" key="2">
    <source>
        <dbReference type="ARBA" id="ARBA00022605"/>
    </source>
</evidence>
<reference evidence="10 11" key="1">
    <citation type="submission" date="2020-02" db="EMBL/GenBank/DDBJ databases">
        <title>Genome analysis of Thermosulfuriphilus ammonigenes ST65T, an anaerobic thermophilic chemolithoautotrophic bacterium isolated from a deep-sea hydrothermal vent.</title>
        <authorList>
            <person name="Slobodkina G."/>
            <person name="Allioux M."/>
            <person name="Merkel A."/>
            <person name="Alain K."/>
            <person name="Jebbar M."/>
            <person name="Slobodkin A."/>
        </authorList>
    </citation>
    <scope>NUCLEOTIDE SEQUENCE [LARGE SCALE GENOMIC DNA]</scope>
    <source>
        <strain evidence="10 11">ST65</strain>
    </source>
</reference>
<evidence type="ECO:0000256" key="9">
    <source>
        <dbReference type="HAMAP-Rule" id="MF_00211"/>
    </source>
</evidence>
<keyword evidence="3 9" id="KW-0328">Glycosyltransferase</keyword>
<dbReference type="SUPFAM" id="SSF47648">
    <property type="entry name" value="Nucleoside phosphorylase/phosphoribosyltransferase N-terminal domain"/>
    <property type="match status" value="1"/>
</dbReference>
<dbReference type="RefSeq" id="WP_166032114.1">
    <property type="nucleotide sequence ID" value="NZ_CP048877.1"/>
</dbReference>
<dbReference type="EC" id="2.4.2.18" evidence="9"/>
<comment type="cofactor">
    <cofactor evidence="9">
        <name>Mg(2+)</name>
        <dbReference type="ChEBI" id="CHEBI:18420"/>
    </cofactor>
    <text evidence="9">Binds 2 magnesium ions per monomer.</text>
</comment>
<dbReference type="GO" id="GO:0000162">
    <property type="term" value="P:L-tryptophan biosynthetic process"/>
    <property type="evidence" value="ECO:0007669"/>
    <property type="project" value="UniProtKB-UniRule"/>
</dbReference>
<comment type="similarity">
    <text evidence="9">Belongs to the anthranilate phosphoribosyltransferase family.</text>
</comment>
<evidence type="ECO:0000313" key="11">
    <source>
        <dbReference type="Proteomes" id="UP000502179"/>
    </source>
</evidence>
<keyword evidence="9" id="KW-0460">Magnesium</keyword>
<dbReference type="Gene3D" id="1.20.970.10">
    <property type="entry name" value="Transferase, Pyrimidine Nucleoside Phosphorylase, Chain C"/>
    <property type="match status" value="1"/>
</dbReference>
<comment type="subunit">
    <text evidence="9">Homodimer.</text>
</comment>
<dbReference type="Gene3D" id="3.40.1030.10">
    <property type="entry name" value="Nucleoside phosphorylase/phosphoribosyltransferase catalytic domain"/>
    <property type="match status" value="1"/>
</dbReference>
<keyword evidence="9" id="KW-0479">Metal-binding</keyword>
<evidence type="ECO:0000256" key="4">
    <source>
        <dbReference type="ARBA" id="ARBA00022679"/>
    </source>
</evidence>
<feature type="binding site" evidence="9">
    <location>
        <position position="228"/>
    </location>
    <ligand>
        <name>Mg(2+)</name>
        <dbReference type="ChEBI" id="CHEBI:18420"/>
        <label>1</label>
    </ligand>
</feature>
<dbReference type="KEGG" id="tav:G4V39_06295"/>
<feature type="binding site" evidence="9">
    <location>
        <begin position="92"/>
        <end position="95"/>
    </location>
    <ligand>
        <name>5-phospho-alpha-D-ribose 1-diphosphate</name>
        <dbReference type="ChEBI" id="CHEBI:58017"/>
    </ligand>
</feature>
<feature type="binding site" evidence="9">
    <location>
        <position position="82"/>
    </location>
    <ligand>
        <name>anthranilate</name>
        <dbReference type="ChEBI" id="CHEBI:16567"/>
        <label>1</label>
    </ligand>
</feature>
<dbReference type="Proteomes" id="UP000502179">
    <property type="component" value="Chromosome"/>
</dbReference>
<sequence>MKKILEKLINFQNLSSEEMSLSMKLIMEGKASPAQIASFLTALRMKGETIEEIASAARVMREKSLNIKVDLTPETPLIDTCGTGGDNKKTFNISTASAFVVAGTNLKVAKHGNRSISSQSGSADVLESLGIKIDLSPKSVVRCIQEVGIGFLFAPSLHPAMKYAISPRRELGFRTIFNILGPLTNPAGANIQVLGVFDKKLLSTLVRVLKELGSLAAMVVYGEGGYDEITITGKTYVSELKNGCIKEYILDPKDFGLSYGYPEDLEVNSPQESALIIEKILSGKEKGPRRDMVVLNAAAAIYLSKNKDFKHSLEEAIQSIDRGKAWKKLQELRELSRHLT</sequence>
<dbReference type="Pfam" id="PF02885">
    <property type="entry name" value="Glycos_trans_3N"/>
    <property type="match status" value="1"/>
</dbReference>
<dbReference type="PANTHER" id="PTHR43285">
    <property type="entry name" value="ANTHRANILATE PHOSPHORIBOSYLTRANSFERASE"/>
    <property type="match status" value="1"/>
</dbReference>
<keyword evidence="11" id="KW-1185">Reference proteome</keyword>
<feature type="binding site" evidence="9">
    <location>
        <position position="82"/>
    </location>
    <ligand>
        <name>5-phospho-alpha-D-ribose 1-diphosphate</name>
        <dbReference type="ChEBI" id="CHEBI:58017"/>
    </ligand>
</feature>
<comment type="pathway">
    <text evidence="1 9">Amino-acid biosynthesis; L-tryptophan biosynthesis; L-tryptophan from chorismate: step 2/5.</text>
</comment>
<evidence type="ECO:0000313" key="10">
    <source>
        <dbReference type="EMBL" id="QIJ71896.1"/>
    </source>
</evidence>
<gene>
    <name evidence="9 10" type="primary">trpD</name>
    <name evidence="10" type="ORF">G4V39_06295</name>
</gene>
<feature type="binding site" evidence="9">
    <location>
        <position position="94"/>
    </location>
    <ligand>
        <name>Mg(2+)</name>
        <dbReference type="ChEBI" id="CHEBI:18420"/>
        <label>1</label>
    </ligand>
</feature>
<feature type="binding site" evidence="9">
    <location>
        <begin position="85"/>
        <end position="86"/>
    </location>
    <ligand>
        <name>5-phospho-alpha-D-ribose 1-diphosphate</name>
        <dbReference type="ChEBI" id="CHEBI:58017"/>
    </ligand>
</feature>
<keyword evidence="5 9" id="KW-0822">Tryptophan biosynthesis</keyword>
<evidence type="ECO:0000256" key="7">
    <source>
        <dbReference type="ARBA" id="ARBA00052328"/>
    </source>
</evidence>
<dbReference type="UniPathway" id="UPA00035">
    <property type="reaction ID" value="UER00041"/>
</dbReference>
<dbReference type="NCBIfam" id="TIGR01245">
    <property type="entry name" value="trpD"/>
    <property type="match status" value="1"/>
</dbReference>
<accession>A0A6G7PWG4</accession>
<comment type="caution">
    <text evidence="9">Lacks conserved residue(s) required for the propagation of feature annotation.</text>
</comment>
<dbReference type="AlphaFoldDB" id="A0A6G7PWG4"/>
<feature type="binding site" evidence="9">
    <location>
        <begin position="110"/>
        <end position="118"/>
    </location>
    <ligand>
        <name>5-phospho-alpha-D-ribose 1-diphosphate</name>
        <dbReference type="ChEBI" id="CHEBI:58017"/>
    </ligand>
</feature>
<dbReference type="InterPro" id="IPR035902">
    <property type="entry name" value="Nuc_phospho_transferase"/>
</dbReference>
<dbReference type="SUPFAM" id="SSF52418">
    <property type="entry name" value="Nucleoside phosphorylase/phosphoribosyltransferase catalytic domain"/>
    <property type="match status" value="1"/>
</dbReference>
<comment type="similarity">
    <text evidence="8">In the C-terminal section; belongs to the anthranilate phosphoribosyltransferase family.</text>
</comment>
<dbReference type="GO" id="GO:0005829">
    <property type="term" value="C:cytosol"/>
    <property type="evidence" value="ECO:0007669"/>
    <property type="project" value="TreeGrafter"/>
</dbReference>
<evidence type="ECO:0000256" key="3">
    <source>
        <dbReference type="ARBA" id="ARBA00022676"/>
    </source>
</evidence>
<keyword evidence="6 9" id="KW-0057">Aromatic amino acid biosynthesis</keyword>
<comment type="catalytic activity">
    <reaction evidence="7 9">
        <text>N-(5-phospho-beta-D-ribosyl)anthranilate + diphosphate = 5-phospho-alpha-D-ribose 1-diphosphate + anthranilate</text>
        <dbReference type="Rhea" id="RHEA:11768"/>
        <dbReference type="ChEBI" id="CHEBI:16567"/>
        <dbReference type="ChEBI" id="CHEBI:18277"/>
        <dbReference type="ChEBI" id="CHEBI:33019"/>
        <dbReference type="ChEBI" id="CHEBI:58017"/>
        <dbReference type="EC" id="2.4.2.18"/>
    </reaction>
</comment>
<evidence type="ECO:0000256" key="1">
    <source>
        <dbReference type="ARBA" id="ARBA00004907"/>
    </source>
</evidence>
<dbReference type="FunFam" id="3.40.1030.10:FF:000002">
    <property type="entry name" value="Anthranilate phosphoribosyltransferase"/>
    <property type="match status" value="1"/>
</dbReference>
<feature type="binding site" evidence="9">
    <location>
        <position position="90"/>
    </location>
    <ligand>
        <name>5-phospho-alpha-D-ribose 1-diphosphate</name>
        <dbReference type="ChEBI" id="CHEBI:58017"/>
    </ligand>
</feature>
<dbReference type="InterPro" id="IPR005940">
    <property type="entry name" value="Anthranilate_Pribosyl_Tfrase"/>
</dbReference>
<feature type="binding site" evidence="9">
    <location>
        <position position="228"/>
    </location>
    <ligand>
        <name>Mg(2+)</name>
        <dbReference type="ChEBI" id="CHEBI:18420"/>
        <label>2</label>
    </ligand>
</feature>
<feature type="binding site" evidence="9">
    <location>
        <position position="113"/>
    </location>
    <ligand>
        <name>anthranilate</name>
        <dbReference type="ChEBI" id="CHEBI:16567"/>
        <label>1</label>
    </ligand>
</feature>
<organism evidence="10 11">
    <name type="scientific">Thermosulfuriphilus ammonigenes</name>
    <dbReference type="NCBI Taxonomy" id="1936021"/>
    <lineage>
        <taxon>Bacteria</taxon>
        <taxon>Pseudomonadati</taxon>
        <taxon>Thermodesulfobacteriota</taxon>
        <taxon>Thermodesulfobacteria</taxon>
        <taxon>Thermodesulfobacteriales</taxon>
        <taxon>Thermodesulfobacteriaceae</taxon>
        <taxon>Thermosulfuriphilus</taxon>
    </lineage>
</organism>
<evidence type="ECO:0000256" key="5">
    <source>
        <dbReference type="ARBA" id="ARBA00022822"/>
    </source>
</evidence>
<keyword evidence="4 9" id="KW-0808">Transferase</keyword>
<dbReference type="InterPro" id="IPR036320">
    <property type="entry name" value="Glycosyl_Trfase_fam3_N_dom_sf"/>
</dbReference>
<dbReference type="GO" id="GO:0004048">
    <property type="term" value="F:anthranilate phosphoribosyltransferase activity"/>
    <property type="evidence" value="ECO:0007669"/>
    <property type="project" value="UniProtKB-UniRule"/>
</dbReference>
<protein>
    <recommendedName>
        <fullName evidence="9">Anthranilate phosphoribosyltransferase</fullName>
        <ecNumber evidence="9">2.4.2.18</ecNumber>
    </recommendedName>
</protein>
<dbReference type="PANTHER" id="PTHR43285:SF2">
    <property type="entry name" value="ANTHRANILATE PHOSPHORIBOSYLTRANSFERASE"/>
    <property type="match status" value="1"/>
</dbReference>
<dbReference type="Pfam" id="PF00591">
    <property type="entry name" value="Glycos_transf_3"/>
    <property type="match status" value="1"/>
</dbReference>
<name>A0A6G7PWG4_9BACT</name>
<feature type="binding site" evidence="9">
    <location>
        <position position="227"/>
    </location>
    <ligand>
        <name>Mg(2+)</name>
        <dbReference type="ChEBI" id="CHEBI:18420"/>
        <label>2</label>
    </ligand>
</feature>
<feature type="binding site" evidence="9">
    <location>
        <position position="122"/>
    </location>
    <ligand>
        <name>5-phospho-alpha-D-ribose 1-diphosphate</name>
        <dbReference type="ChEBI" id="CHEBI:58017"/>
    </ligand>
</feature>
<proteinExistence type="inferred from homology"/>
<dbReference type="InterPro" id="IPR000312">
    <property type="entry name" value="Glycosyl_Trfase_fam3"/>
</dbReference>
<dbReference type="HAMAP" id="MF_00211">
    <property type="entry name" value="TrpD"/>
    <property type="match status" value="1"/>
</dbReference>
<comment type="function">
    <text evidence="9">Catalyzes the transfer of the phosphoribosyl group of 5-phosphorylribose-1-pyrophosphate (PRPP) to anthranilate to yield N-(5'-phosphoribosyl)-anthranilate (PRA).</text>
</comment>